<dbReference type="Proteomes" id="UP000192674">
    <property type="component" value="Unassembled WGS sequence"/>
</dbReference>
<proteinExistence type="predicted"/>
<gene>
    <name evidence="2" type="ORF">SAMN05661093_08097</name>
</gene>
<sequence length="141" mass="14846">MLLALSAACGAQTQTGSAPPPSASDLPSESTSPSEPELPGEGAKLVTKVDAAKLPEGYPRKVWTEGDGSRLGVTAQEGGCSRASVEIGEQSTDKVVLTLVETSPATEQMCTMDIRYPVFTVNLNAPLAERPVILDYQQRKV</sequence>
<dbReference type="EMBL" id="FWXV01000009">
    <property type="protein sequence ID" value="SMD23569.1"/>
    <property type="molecule type" value="Genomic_DNA"/>
</dbReference>
<evidence type="ECO:0000313" key="2">
    <source>
        <dbReference type="EMBL" id="SMD23569.1"/>
    </source>
</evidence>
<feature type="compositionally biased region" description="Low complexity" evidence="1">
    <location>
        <begin position="23"/>
        <end position="42"/>
    </location>
</feature>
<organism evidence="2 3">
    <name type="scientific">Kibdelosporangium aridum</name>
    <dbReference type="NCBI Taxonomy" id="2030"/>
    <lineage>
        <taxon>Bacteria</taxon>
        <taxon>Bacillati</taxon>
        <taxon>Actinomycetota</taxon>
        <taxon>Actinomycetes</taxon>
        <taxon>Pseudonocardiales</taxon>
        <taxon>Pseudonocardiaceae</taxon>
        <taxon>Kibdelosporangium</taxon>
    </lineage>
</organism>
<reference evidence="2 3" key="1">
    <citation type="submission" date="2017-04" db="EMBL/GenBank/DDBJ databases">
        <authorList>
            <person name="Afonso C.L."/>
            <person name="Miller P.J."/>
            <person name="Scott M.A."/>
            <person name="Spackman E."/>
            <person name="Goraichik I."/>
            <person name="Dimitrov K.M."/>
            <person name="Suarez D.L."/>
            <person name="Swayne D.E."/>
        </authorList>
    </citation>
    <scope>NUCLEOTIDE SEQUENCE [LARGE SCALE GENOMIC DNA]</scope>
    <source>
        <strain evidence="2 3">DSM 43828</strain>
    </source>
</reference>
<name>A0A1W2FNL3_KIBAR</name>
<dbReference type="AlphaFoldDB" id="A0A1W2FNL3"/>
<evidence type="ECO:0000256" key="1">
    <source>
        <dbReference type="SAM" id="MobiDB-lite"/>
    </source>
</evidence>
<feature type="region of interest" description="Disordered" evidence="1">
    <location>
        <begin position="1"/>
        <end position="42"/>
    </location>
</feature>
<protein>
    <submittedName>
        <fullName evidence="2">Uncharacterized protein</fullName>
    </submittedName>
</protein>
<evidence type="ECO:0000313" key="3">
    <source>
        <dbReference type="Proteomes" id="UP000192674"/>
    </source>
</evidence>
<keyword evidence="3" id="KW-1185">Reference proteome</keyword>
<accession>A0A1W2FNL3</accession>